<comment type="caution">
    <text evidence="3">The sequence shown here is derived from an EMBL/GenBank/DDBJ whole genome shotgun (WGS) entry which is preliminary data.</text>
</comment>
<reference evidence="3" key="1">
    <citation type="submission" date="2013-08" db="EMBL/GenBank/DDBJ databases">
        <authorList>
            <person name="Mendez C."/>
            <person name="Richter M."/>
            <person name="Ferrer M."/>
            <person name="Sanchez J."/>
        </authorList>
    </citation>
    <scope>NUCLEOTIDE SEQUENCE</scope>
</reference>
<organism evidence="3">
    <name type="scientific">mine drainage metagenome</name>
    <dbReference type="NCBI Taxonomy" id="410659"/>
    <lineage>
        <taxon>unclassified sequences</taxon>
        <taxon>metagenomes</taxon>
        <taxon>ecological metagenomes</taxon>
    </lineage>
</organism>
<dbReference type="PROSITE" id="PS51257">
    <property type="entry name" value="PROKAR_LIPOPROTEIN"/>
    <property type="match status" value="1"/>
</dbReference>
<proteinExistence type="predicted"/>
<evidence type="ECO:0000313" key="4">
    <source>
        <dbReference type="EMBL" id="EQD70491.1"/>
    </source>
</evidence>
<gene>
    <name evidence="4" type="ORF">B1A_06262</name>
    <name evidence="3" type="ORF">B1B_12733</name>
    <name evidence="2" type="ORF">B2A_15824</name>
</gene>
<dbReference type="AlphaFoldDB" id="T0ZNU5"/>
<dbReference type="Pfam" id="PF01145">
    <property type="entry name" value="Band_7"/>
    <property type="match status" value="1"/>
</dbReference>
<evidence type="ECO:0000259" key="1">
    <source>
        <dbReference type="Pfam" id="PF01145"/>
    </source>
</evidence>
<dbReference type="InterPro" id="IPR001107">
    <property type="entry name" value="Band_7"/>
</dbReference>
<dbReference type="EMBL" id="AUZY01008362">
    <property type="protein sequence ID" value="EQD46142.1"/>
    <property type="molecule type" value="Genomic_DNA"/>
</dbReference>
<dbReference type="EMBL" id="AUZX01004551">
    <property type="protein sequence ID" value="EQD70491.1"/>
    <property type="molecule type" value="Genomic_DNA"/>
</dbReference>
<reference evidence="3" key="2">
    <citation type="journal article" date="2014" name="ISME J.">
        <title>Microbial stratification in low pH oxic and suboxic macroscopic growths along an acid mine drainage.</title>
        <authorList>
            <person name="Mendez-Garcia C."/>
            <person name="Mesa V."/>
            <person name="Sprenger R.R."/>
            <person name="Richter M."/>
            <person name="Diez M.S."/>
            <person name="Solano J."/>
            <person name="Bargiela R."/>
            <person name="Golyshina O.V."/>
            <person name="Manteca A."/>
            <person name="Ramos J.L."/>
            <person name="Gallego J.R."/>
            <person name="Llorente I."/>
            <person name="Martins Dos Santos V.A."/>
            <person name="Jensen O.N."/>
            <person name="Pelaez A.I."/>
            <person name="Sanchez J."/>
            <person name="Ferrer M."/>
        </authorList>
    </citation>
    <scope>NUCLEOTIDE SEQUENCE</scope>
</reference>
<accession>T0ZNU5</accession>
<protein>
    <submittedName>
        <fullName evidence="3">Band 7 protein</fullName>
    </submittedName>
</protein>
<name>T0ZNU5_9ZZZZ</name>
<dbReference type="EMBL" id="AUZZ01011502">
    <property type="protein sequence ID" value="EQD26008.1"/>
    <property type="molecule type" value="Genomic_DNA"/>
</dbReference>
<sequence length="274" mass="29283">MKPRALFIPILLAAIATISGCAKVPTGSVAIQQGVFSGVISPEVAHPGLHIAPFTTFILIDTTQTRAEVSNMQPKDSHGVTLRDVSVVVTYSLNPENVAKFYSKTKELDPEPNAEFSTLGLEIMEKSVIPYATQIATEQSDLASISSHLGSYAATIQKVVAQRLNDLYPGINPFVIQSVTVPTFELPLSIQKQVNAKAGYQAELQTIAAEQSVIEQRKQLQQDQATVAANALEQASKATGLTPEQIIAWQNARAYATLAEKVSGGSVLVGVPKS</sequence>
<feature type="domain" description="Band 7" evidence="1">
    <location>
        <begin position="23"/>
        <end position="215"/>
    </location>
</feature>
<evidence type="ECO:0000313" key="3">
    <source>
        <dbReference type="EMBL" id="EQD46142.1"/>
    </source>
</evidence>
<evidence type="ECO:0000313" key="2">
    <source>
        <dbReference type="EMBL" id="EQD26008.1"/>
    </source>
</evidence>